<dbReference type="AlphaFoldDB" id="A0A9P5ZEL9"/>
<dbReference type="EMBL" id="MU155135">
    <property type="protein sequence ID" value="KAF9485585.1"/>
    <property type="molecule type" value="Genomic_DNA"/>
</dbReference>
<dbReference type="OrthoDB" id="3362371at2759"/>
<reference evidence="3" key="1">
    <citation type="submission" date="2020-11" db="EMBL/GenBank/DDBJ databases">
        <authorList>
            <consortium name="DOE Joint Genome Institute"/>
            <person name="Ahrendt S."/>
            <person name="Riley R."/>
            <person name="Andreopoulos W."/>
            <person name="Labutti K."/>
            <person name="Pangilinan J."/>
            <person name="Ruiz-Duenas F.J."/>
            <person name="Barrasa J.M."/>
            <person name="Sanchez-Garcia M."/>
            <person name="Camarero S."/>
            <person name="Miyauchi S."/>
            <person name="Serrano A."/>
            <person name="Linde D."/>
            <person name="Babiker R."/>
            <person name="Drula E."/>
            <person name="Ayuso-Fernandez I."/>
            <person name="Pacheco R."/>
            <person name="Padilla G."/>
            <person name="Ferreira P."/>
            <person name="Barriuso J."/>
            <person name="Kellner H."/>
            <person name="Castanera R."/>
            <person name="Alfaro M."/>
            <person name="Ramirez L."/>
            <person name="Pisabarro A.G."/>
            <person name="Kuo A."/>
            <person name="Tritt A."/>
            <person name="Lipzen A."/>
            <person name="He G."/>
            <person name="Yan M."/>
            <person name="Ng V."/>
            <person name="Cullen D."/>
            <person name="Martin F."/>
            <person name="Rosso M.-N."/>
            <person name="Henrissat B."/>
            <person name="Hibbett D."/>
            <person name="Martinez A.T."/>
            <person name="Grigoriev I.V."/>
        </authorList>
    </citation>
    <scope>NUCLEOTIDE SEQUENCE</scope>
    <source>
        <strain evidence="3">CIRM-BRFM 674</strain>
    </source>
</reference>
<keyword evidence="4" id="KW-1185">Reference proteome</keyword>
<keyword evidence="2" id="KW-0732">Signal</keyword>
<feature type="chain" id="PRO_5040206007" evidence="2">
    <location>
        <begin position="30"/>
        <end position="618"/>
    </location>
</feature>
<proteinExistence type="predicted"/>
<name>A0A9P5ZEL9_9AGAR</name>
<protein>
    <submittedName>
        <fullName evidence="3">Uncharacterized protein</fullName>
    </submittedName>
</protein>
<evidence type="ECO:0000313" key="4">
    <source>
        <dbReference type="Proteomes" id="UP000807469"/>
    </source>
</evidence>
<dbReference type="Proteomes" id="UP000807469">
    <property type="component" value="Unassembled WGS sequence"/>
</dbReference>
<feature type="signal peptide" evidence="2">
    <location>
        <begin position="1"/>
        <end position="29"/>
    </location>
</feature>
<accession>A0A9P5ZEL9</accession>
<gene>
    <name evidence="3" type="ORF">BDN70DRAFT_916960</name>
</gene>
<feature type="region of interest" description="Disordered" evidence="1">
    <location>
        <begin position="541"/>
        <end position="583"/>
    </location>
</feature>
<comment type="caution">
    <text evidence="3">The sequence shown here is derived from an EMBL/GenBank/DDBJ whole genome shotgun (WGS) entry which is preliminary data.</text>
</comment>
<evidence type="ECO:0000256" key="2">
    <source>
        <dbReference type="SAM" id="SignalP"/>
    </source>
</evidence>
<feature type="region of interest" description="Disordered" evidence="1">
    <location>
        <begin position="279"/>
        <end position="310"/>
    </location>
</feature>
<feature type="compositionally biased region" description="Low complexity" evidence="1">
    <location>
        <begin position="372"/>
        <end position="444"/>
    </location>
</feature>
<feature type="region of interest" description="Disordered" evidence="1">
    <location>
        <begin position="367"/>
        <end position="459"/>
    </location>
</feature>
<evidence type="ECO:0000313" key="3">
    <source>
        <dbReference type="EMBL" id="KAF9485585.1"/>
    </source>
</evidence>
<feature type="compositionally biased region" description="Low complexity" evidence="1">
    <location>
        <begin position="294"/>
        <end position="310"/>
    </location>
</feature>
<feature type="compositionally biased region" description="Low complexity" evidence="1">
    <location>
        <begin position="551"/>
        <end position="581"/>
    </location>
</feature>
<evidence type="ECO:0000256" key="1">
    <source>
        <dbReference type="SAM" id="MobiDB-lite"/>
    </source>
</evidence>
<organism evidence="3 4">
    <name type="scientific">Pholiota conissans</name>
    <dbReference type="NCBI Taxonomy" id="109636"/>
    <lineage>
        <taxon>Eukaryota</taxon>
        <taxon>Fungi</taxon>
        <taxon>Dikarya</taxon>
        <taxon>Basidiomycota</taxon>
        <taxon>Agaricomycotina</taxon>
        <taxon>Agaricomycetes</taxon>
        <taxon>Agaricomycetidae</taxon>
        <taxon>Agaricales</taxon>
        <taxon>Agaricineae</taxon>
        <taxon>Strophariaceae</taxon>
        <taxon>Pholiota</taxon>
    </lineage>
</organism>
<sequence length="618" mass="63037">MLSLDARFTLLVLLCGLTTQWIPLTAVNAAAIAHHPPSARRSSVQNADYSRGHESFDITAQKQRVFPWSASHHRRNAELAKRMDNPFADFAHSVMGKIRNKFHHHKRSSHKAIAIPSNRGGAYLVDHSRRDSPLWRIVGGSSSQRRDDATQQGVAGTVAVVSHDANNDQGKQIASLFLDNMNNTYVFEASETNKTQLYMVRAPSSDLNSTSQEPTSSADSVDVLLVLWDFAGNDSYCVTYDPTPTKAAPMTAQTCSNGTSQEHSSQAFKYNTKTGQLLPTWFAGEDDGTHDTTSAQDVSSSDPSSTSSSSAFASASANVTDGARSTLSSSVAVATSTSLSTRDDFQHSTRNVTLVFVPAGSTVVVQAKDDSPTSTTASATSTSSSSISSASSTDSASASGSISAAGVDPSSSISSPSATSSSVSVSSSSSPSPSASPSVGGLSVELVGDGSLPPSSNSASASVVSIASSSTMTSMASTASSSSSVPGRWGVSLSRSINAQAIASSIAASRASSASLASASAQSSSAASASSSLSASASFSAAGLSPTDDVSASGSASIASASPSSSSSPSATSSSSSSSSSDTQASGTFVAAVVQRAAPVMTPVSTDPYQWKFRAESK</sequence>